<dbReference type="PANTHER" id="PTHR13220:SF11">
    <property type="entry name" value="TIMELESS-INTERACTING PROTEIN"/>
    <property type="match status" value="1"/>
</dbReference>
<keyword evidence="4 7" id="KW-0227">DNA damage</keyword>
<comment type="function">
    <text evidence="7">Plays an important role in the control of DNA replication and the maintenance of replication fork stability.</text>
</comment>
<keyword evidence="11" id="KW-1185">Reference proteome</keyword>
<keyword evidence="6 7" id="KW-0131">Cell cycle</keyword>
<evidence type="ECO:0000256" key="7">
    <source>
        <dbReference type="RuleBase" id="RU366049"/>
    </source>
</evidence>
<feature type="region of interest" description="Disordered" evidence="8">
    <location>
        <begin position="239"/>
        <end position="273"/>
    </location>
</feature>
<reference evidence="10 11" key="1">
    <citation type="submission" date="2021-05" db="EMBL/GenBank/DDBJ databases">
        <authorList>
            <person name="Zahm M."/>
            <person name="Klopp C."/>
            <person name="Cabau C."/>
            <person name="Kuhl H."/>
            <person name="Suciu R."/>
            <person name="Ciorpac M."/>
            <person name="Holostenco D."/>
            <person name="Gessner J."/>
            <person name="Wuertz S."/>
            <person name="Hohne C."/>
            <person name="Stock M."/>
            <person name="Gislard M."/>
            <person name="Lluch J."/>
            <person name="Milhes M."/>
            <person name="Lampietro C."/>
            <person name="Lopez Roques C."/>
            <person name="Donnadieu C."/>
            <person name="Du K."/>
            <person name="Schartl M."/>
            <person name="Guiguen Y."/>
        </authorList>
    </citation>
    <scope>NUCLEOTIDE SEQUENCE [LARGE SCALE GENOMIC DNA]</scope>
    <source>
        <strain evidence="10">Hh-F2</strain>
        <tissue evidence="10">Blood</tissue>
    </source>
</reference>
<organism evidence="10 11">
    <name type="scientific">Huso huso</name>
    <name type="common">Beluga</name>
    <name type="synonym">Acipenser huso</name>
    <dbReference type="NCBI Taxonomy" id="61971"/>
    <lineage>
        <taxon>Eukaryota</taxon>
        <taxon>Metazoa</taxon>
        <taxon>Chordata</taxon>
        <taxon>Craniata</taxon>
        <taxon>Vertebrata</taxon>
        <taxon>Euteleostomi</taxon>
        <taxon>Actinopterygii</taxon>
        <taxon>Chondrostei</taxon>
        <taxon>Acipenseriformes</taxon>
        <taxon>Acipenseridae</taxon>
        <taxon>Huso</taxon>
    </lineage>
</organism>
<feature type="compositionally biased region" description="Basic and acidic residues" evidence="8">
    <location>
        <begin position="62"/>
        <end position="71"/>
    </location>
</feature>
<feature type="compositionally biased region" description="Low complexity" evidence="8">
    <location>
        <begin position="423"/>
        <end position="436"/>
    </location>
</feature>
<dbReference type="InterPro" id="IPR012923">
    <property type="entry name" value="Csm3"/>
</dbReference>
<sequence length="449" mass="48785">MPLGNWCYGGQGLLPATMDPLGNSLSDMPAYENTEDEQFPPLSPPLSPRDGDPFATDDDPGEVSKLDEAPVAKRRSVKRPQPKLDSQRLISERGLPALRTMFNNVRFKGKGHEAEDLKVVMQHMEHWAHRLYPKLQFEDFIDKLEVLGNKKEVQTCLKRIRLDMPLTHEDFMTKDDAVEDEELNRSAHLFEDSEPFFSESQSVPVVQSTPSASSTLTEEQRQRIKRNKQLALERRLAKLQQDNSQSRISNGVSAQPPVTQSTPAKPTDSDELDSELELESLDLDTVVVKHTNSTCEQGWELKEGAAPVCADSLKEGDAPVCADSLKEGDAPVCADSLKEGDAPVCADSLKEGDAPVCADSLKEGAAPVCADSLKEGDAPVCADSLKDGDAPVCADSLKDGDAPVCADSLKEGDAPVCADSLKESASTEEVSASVPEDQQKVNGIEQDTD</sequence>
<evidence type="ECO:0000256" key="6">
    <source>
        <dbReference type="ARBA" id="ARBA00023306"/>
    </source>
</evidence>
<dbReference type="PANTHER" id="PTHR13220">
    <property type="entry name" value="TIMELESS INTERACTING-RELATED"/>
    <property type="match status" value="1"/>
</dbReference>
<comment type="subcellular location">
    <subcellularLocation>
        <location evidence="1 7">Nucleus</location>
    </subcellularLocation>
</comment>
<evidence type="ECO:0000256" key="2">
    <source>
        <dbReference type="ARBA" id="ARBA00006075"/>
    </source>
</evidence>
<comment type="caution">
    <text evidence="10">The sequence shown here is derived from an EMBL/GenBank/DDBJ whole genome shotgun (WGS) entry which is preliminary data.</text>
</comment>
<protein>
    <recommendedName>
        <fullName evidence="3 7">TIMELESS-interacting protein</fullName>
    </recommendedName>
</protein>
<evidence type="ECO:0000313" key="10">
    <source>
        <dbReference type="EMBL" id="KAK6475028.1"/>
    </source>
</evidence>
<accession>A0ABR0YR42</accession>
<feature type="region of interest" description="Disordered" evidence="8">
    <location>
        <begin position="420"/>
        <end position="449"/>
    </location>
</feature>
<feature type="compositionally biased region" description="Low complexity" evidence="8">
    <location>
        <begin position="200"/>
        <end position="215"/>
    </location>
</feature>
<feature type="region of interest" description="Disordered" evidence="8">
    <location>
        <begin position="17"/>
        <end position="83"/>
    </location>
</feature>
<gene>
    <name evidence="10" type="ORF">HHUSO_G24430</name>
</gene>
<dbReference type="Proteomes" id="UP001369086">
    <property type="component" value="Unassembled WGS sequence"/>
</dbReference>
<comment type="similarity">
    <text evidence="2 7">Belongs to the CSM3 family.</text>
</comment>
<evidence type="ECO:0000256" key="3">
    <source>
        <dbReference type="ARBA" id="ARBA00018750"/>
    </source>
</evidence>
<dbReference type="InterPro" id="IPR040038">
    <property type="entry name" value="TIPIN/Csm3/Swi3"/>
</dbReference>
<feature type="region of interest" description="Disordered" evidence="8">
    <location>
        <begin position="200"/>
        <end position="224"/>
    </location>
</feature>
<evidence type="ECO:0000256" key="4">
    <source>
        <dbReference type="ARBA" id="ARBA00022763"/>
    </source>
</evidence>
<feature type="domain" description="Chromosome segregation in meiosis protein 3" evidence="9">
    <location>
        <begin position="83"/>
        <end position="164"/>
    </location>
</feature>
<evidence type="ECO:0000256" key="8">
    <source>
        <dbReference type="SAM" id="MobiDB-lite"/>
    </source>
</evidence>
<proteinExistence type="inferred from homology"/>
<name>A0ABR0YR42_HUSHU</name>
<evidence type="ECO:0000259" key="9">
    <source>
        <dbReference type="Pfam" id="PF07962"/>
    </source>
</evidence>
<feature type="compositionally biased region" description="Polar residues" evidence="8">
    <location>
        <begin position="240"/>
        <end position="264"/>
    </location>
</feature>
<dbReference type="Pfam" id="PF07962">
    <property type="entry name" value="Swi3"/>
    <property type="match status" value="1"/>
</dbReference>
<evidence type="ECO:0000313" key="11">
    <source>
        <dbReference type="Proteomes" id="UP001369086"/>
    </source>
</evidence>
<keyword evidence="5 7" id="KW-0539">Nucleus</keyword>
<dbReference type="EMBL" id="JAHFZB010000024">
    <property type="protein sequence ID" value="KAK6475028.1"/>
    <property type="molecule type" value="Genomic_DNA"/>
</dbReference>
<evidence type="ECO:0000256" key="1">
    <source>
        <dbReference type="ARBA" id="ARBA00004123"/>
    </source>
</evidence>
<evidence type="ECO:0000256" key="5">
    <source>
        <dbReference type="ARBA" id="ARBA00023242"/>
    </source>
</evidence>
<feature type="compositionally biased region" description="Basic residues" evidence="8">
    <location>
        <begin position="72"/>
        <end position="81"/>
    </location>
</feature>